<name>A0A6J7URH7_9ZZZZ</name>
<proteinExistence type="inferred from homology"/>
<evidence type="ECO:0000313" key="5">
    <source>
        <dbReference type="EMBL" id="CAB5068509.1"/>
    </source>
</evidence>
<dbReference type="Pfam" id="PF02113">
    <property type="entry name" value="Peptidase_S13"/>
    <property type="match status" value="2"/>
</dbReference>
<dbReference type="GO" id="GO:0004185">
    <property type="term" value="F:serine-type carboxypeptidase activity"/>
    <property type="evidence" value="ECO:0007669"/>
    <property type="project" value="InterPro"/>
</dbReference>
<dbReference type="InterPro" id="IPR000667">
    <property type="entry name" value="Peptidase_S13"/>
</dbReference>
<dbReference type="InterPro" id="IPR012338">
    <property type="entry name" value="Beta-lactam/transpept-like"/>
</dbReference>
<sequence>MLVVPLIAIIAVLLIAGSAASRSGRAPGAGIAPAGPRAVTPLFSLRRVPEPLVVVVRSSKLSDALKKVTDAVEKSACLAVAVGGRFVVQDNASTPYLPGSNEKIITAAVALDVLGDDFRYTTAVRGRVKSDGAVSRMVLVGGGDPLLSTDRYPRLGLNRYPPIDITRVEKLADDVVAAGVRRVDSLVADASRYDRKTDAPGWVNAIGRGDASPLSALMINDGYIGTGSTRRASSAQGAVEVFRDLLVARGVSVGKATEGKGTDDPVIASIKSVPMSTVVREMLTTSDNNTAELVLKEIGREVSESGSTAAGAKALKASLKAWGIDTAGHVFADGSGLSEDDRISCSTLVRVLARGDEDGAMFLGMSVAGKTGTLKSSLKGTPGEGVLRAKTGTLKKTRALSGYFPTKNGETIQFSFIVNGDRAKVRAESLWDDLVRGFATYPSGAAPSDLGPLPVELS</sequence>
<dbReference type="GO" id="GO:0006508">
    <property type="term" value="P:proteolysis"/>
    <property type="evidence" value="ECO:0007669"/>
    <property type="project" value="InterPro"/>
</dbReference>
<dbReference type="PANTHER" id="PTHR30023:SF0">
    <property type="entry name" value="PENICILLIN-SENSITIVE CARBOXYPEPTIDASE A"/>
    <property type="match status" value="1"/>
</dbReference>
<dbReference type="AlphaFoldDB" id="A0A6J7URH7"/>
<dbReference type="Gene3D" id="3.50.80.20">
    <property type="entry name" value="D-Ala-D-Ala carboxypeptidase C, peptidase S13"/>
    <property type="match status" value="1"/>
</dbReference>
<reference evidence="5" key="1">
    <citation type="submission" date="2020-05" db="EMBL/GenBank/DDBJ databases">
        <authorList>
            <person name="Chiriac C."/>
            <person name="Salcher M."/>
            <person name="Ghai R."/>
            <person name="Kavagutti S V."/>
        </authorList>
    </citation>
    <scope>NUCLEOTIDE SEQUENCE</scope>
</reference>
<dbReference type="GO" id="GO:0000270">
    <property type="term" value="P:peptidoglycan metabolic process"/>
    <property type="evidence" value="ECO:0007669"/>
    <property type="project" value="TreeGrafter"/>
</dbReference>
<dbReference type="EMBL" id="CAEZYY010000002">
    <property type="protein sequence ID" value="CAB4739145.1"/>
    <property type="molecule type" value="Genomic_DNA"/>
</dbReference>
<evidence type="ECO:0000313" key="3">
    <source>
        <dbReference type="EMBL" id="CAB4739145.1"/>
    </source>
</evidence>
<gene>
    <name evidence="3" type="ORF">UFOPK2806_00245</name>
    <name evidence="4" type="ORF">UFOPK3417_00406</name>
    <name evidence="5" type="ORF">UFOPK4306_02422</name>
</gene>
<dbReference type="EMBL" id="CAFBLR010000023">
    <property type="protein sequence ID" value="CAB4864489.1"/>
    <property type="molecule type" value="Genomic_DNA"/>
</dbReference>
<evidence type="ECO:0000256" key="2">
    <source>
        <dbReference type="ARBA" id="ARBA00022801"/>
    </source>
</evidence>
<accession>A0A6J7URH7</accession>
<protein>
    <submittedName>
        <fullName evidence="5">Unannotated protein</fullName>
    </submittedName>
</protein>
<evidence type="ECO:0000256" key="1">
    <source>
        <dbReference type="ARBA" id="ARBA00006096"/>
    </source>
</evidence>
<dbReference type="PRINTS" id="PR00922">
    <property type="entry name" value="DADACBPTASE3"/>
</dbReference>
<keyword evidence="2" id="KW-0378">Hydrolase</keyword>
<comment type="similarity">
    <text evidence="1">Belongs to the peptidase S13 family.</text>
</comment>
<evidence type="ECO:0000313" key="4">
    <source>
        <dbReference type="EMBL" id="CAB4864489.1"/>
    </source>
</evidence>
<dbReference type="Gene3D" id="3.40.710.10">
    <property type="entry name" value="DD-peptidase/beta-lactamase superfamily"/>
    <property type="match status" value="1"/>
</dbReference>
<dbReference type="EMBL" id="CAFBQP010000145">
    <property type="protein sequence ID" value="CAB5068509.1"/>
    <property type="molecule type" value="Genomic_DNA"/>
</dbReference>
<dbReference type="PANTHER" id="PTHR30023">
    <property type="entry name" value="D-ALANYL-D-ALANINE CARBOXYPEPTIDASE"/>
    <property type="match status" value="1"/>
</dbReference>
<dbReference type="SUPFAM" id="SSF56601">
    <property type="entry name" value="beta-lactamase/transpeptidase-like"/>
    <property type="match status" value="1"/>
</dbReference>
<dbReference type="NCBIfam" id="TIGR00666">
    <property type="entry name" value="PBP4"/>
    <property type="match status" value="1"/>
</dbReference>
<organism evidence="5">
    <name type="scientific">freshwater metagenome</name>
    <dbReference type="NCBI Taxonomy" id="449393"/>
    <lineage>
        <taxon>unclassified sequences</taxon>
        <taxon>metagenomes</taxon>
        <taxon>ecological metagenomes</taxon>
    </lineage>
</organism>